<dbReference type="InterPro" id="IPR002347">
    <property type="entry name" value="SDR_fam"/>
</dbReference>
<protein>
    <submittedName>
        <fullName evidence="3">Uncharacterized protein</fullName>
    </submittedName>
</protein>
<evidence type="ECO:0000313" key="3">
    <source>
        <dbReference type="Ensembl" id="ENSEASP00005017106.1"/>
    </source>
</evidence>
<feature type="signal peptide" evidence="2">
    <location>
        <begin position="1"/>
        <end position="23"/>
    </location>
</feature>
<accession>A0A8C4PMZ3</accession>
<feature type="chain" id="PRO_5034941081" evidence="2">
    <location>
        <begin position="24"/>
        <end position="166"/>
    </location>
</feature>
<dbReference type="InterPro" id="IPR036291">
    <property type="entry name" value="NAD(P)-bd_dom_sf"/>
</dbReference>
<proteinExistence type="inferred from homology"/>
<organism evidence="3">
    <name type="scientific">Equus asinus asinus</name>
    <dbReference type="NCBI Taxonomy" id="83772"/>
    <lineage>
        <taxon>Eukaryota</taxon>
        <taxon>Metazoa</taxon>
        <taxon>Chordata</taxon>
        <taxon>Craniata</taxon>
        <taxon>Vertebrata</taxon>
        <taxon>Euteleostomi</taxon>
        <taxon>Mammalia</taxon>
        <taxon>Eutheria</taxon>
        <taxon>Laurasiatheria</taxon>
        <taxon>Perissodactyla</taxon>
        <taxon>Equidae</taxon>
        <taxon>Equus</taxon>
    </lineage>
</organism>
<dbReference type="OMA" id="FINFLIC"/>
<keyword evidence="2" id="KW-0732">Signal</keyword>
<sequence length="166" mass="17713">LWTFGVLLCSLAPLSVRMHSTGADRSCALADTVAVITGSTEGISFAITQHLAQDGAHIVVSSWKQQNLDRAVAVLQGEGLSVTDTVCHVGKAEDLERLVATMRGKSRGVNPLVGSTLGTGERVWDKVRPREHRAVRFSVSHVYSPTCVCSQLPPIYLQAIASASFG</sequence>
<dbReference type="Pfam" id="PF00106">
    <property type="entry name" value="adh_short"/>
    <property type="match status" value="1"/>
</dbReference>
<evidence type="ECO:0000256" key="1">
    <source>
        <dbReference type="ARBA" id="ARBA00006484"/>
    </source>
</evidence>
<name>A0A8C4PMZ3_EQUAS</name>
<dbReference type="PANTHER" id="PTHR43943:SF15">
    <property type="entry name" value="DEHYDROGENASE_REDUCTASE MEMBER 2"/>
    <property type="match status" value="1"/>
</dbReference>
<reference evidence="3" key="1">
    <citation type="submission" date="2023-03" db="UniProtKB">
        <authorList>
            <consortium name="Ensembl"/>
        </authorList>
    </citation>
    <scope>IDENTIFICATION</scope>
</reference>
<dbReference type="PANTHER" id="PTHR43943">
    <property type="entry name" value="DEHYDROGENASE/REDUCTASE (SDR FAMILY) MEMBER 4"/>
    <property type="match status" value="1"/>
</dbReference>
<comment type="similarity">
    <text evidence="1">Belongs to the short-chain dehydrogenases/reductases (SDR) family.</text>
</comment>
<dbReference type="Ensembl" id="ENSEAST00005018579.1">
    <property type="protein sequence ID" value="ENSEASP00005017106.1"/>
    <property type="gene ID" value="ENSEASG00005011842.1"/>
</dbReference>
<dbReference type="AlphaFoldDB" id="A0A8C4PMZ3"/>
<dbReference type="Gene3D" id="3.40.50.720">
    <property type="entry name" value="NAD(P)-binding Rossmann-like Domain"/>
    <property type="match status" value="1"/>
</dbReference>
<evidence type="ECO:0000256" key="2">
    <source>
        <dbReference type="SAM" id="SignalP"/>
    </source>
</evidence>
<dbReference type="GO" id="GO:0004090">
    <property type="term" value="F:carbonyl reductase (NADPH) activity"/>
    <property type="evidence" value="ECO:0007669"/>
    <property type="project" value="TreeGrafter"/>
</dbReference>
<dbReference type="SUPFAM" id="SSF51735">
    <property type="entry name" value="NAD(P)-binding Rossmann-fold domains"/>
    <property type="match status" value="1"/>
</dbReference>